<organism evidence="2 3">
    <name type="scientific">Roseicella frigidaeris</name>
    <dbReference type="NCBI Taxonomy" id="2230885"/>
    <lineage>
        <taxon>Bacteria</taxon>
        <taxon>Pseudomonadati</taxon>
        <taxon>Pseudomonadota</taxon>
        <taxon>Alphaproteobacteria</taxon>
        <taxon>Acetobacterales</taxon>
        <taxon>Roseomonadaceae</taxon>
        <taxon>Roseicella</taxon>
    </lineage>
</organism>
<name>A0A327LX88_9PROT</name>
<dbReference type="EMBL" id="QLIX01000034">
    <property type="protein sequence ID" value="RAI55279.1"/>
    <property type="molecule type" value="Genomic_DNA"/>
</dbReference>
<keyword evidence="3" id="KW-1185">Reference proteome</keyword>
<dbReference type="RefSeq" id="WP_111472513.1">
    <property type="nucleotide sequence ID" value="NZ_QLIX01000034.1"/>
</dbReference>
<accession>A0A327LX88</accession>
<dbReference type="AlphaFoldDB" id="A0A327LX88"/>
<comment type="caution">
    <text evidence="2">The sequence shown here is derived from an EMBL/GenBank/DDBJ whole genome shotgun (WGS) entry which is preliminary data.</text>
</comment>
<feature type="region of interest" description="Disordered" evidence="1">
    <location>
        <begin position="1"/>
        <end position="21"/>
    </location>
</feature>
<evidence type="ECO:0000256" key="1">
    <source>
        <dbReference type="SAM" id="MobiDB-lite"/>
    </source>
</evidence>
<feature type="compositionally biased region" description="Basic and acidic residues" evidence="1">
    <location>
        <begin position="59"/>
        <end position="68"/>
    </location>
</feature>
<dbReference type="OrthoDB" id="9998428at2"/>
<evidence type="ECO:0000313" key="3">
    <source>
        <dbReference type="Proteomes" id="UP000249065"/>
    </source>
</evidence>
<protein>
    <submittedName>
        <fullName evidence="2">Uncharacterized protein</fullName>
    </submittedName>
</protein>
<evidence type="ECO:0000313" key="2">
    <source>
        <dbReference type="EMBL" id="RAI55279.1"/>
    </source>
</evidence>
<proteinExistence type="predicted"/>
<dbReference type="Proteomes" id="UP000249065">
    <property type="component" value="Unassembled WGS sequence"/>
</dbReference>
<gene>
    <name evidence="2" type="ORF">DOO78_24470</name>
</gene>
<sequence>MNRPRDHRFAPGASVLGGAAGGLSYEGLMRDAMATEERLRRQQQPGRIRIVPRSQMQSRRPEAGRQEQARIAGQ</sequence>
<feature type="region of interest" description="Disordered" evidence="1">
    <location>
        <begin position="36"/>
        <end position="74"/>
    </location>
</feature>
<reference evidence="3" key="1">
    <citation type="submission" date="2018-06" db="EMBL/GenBank/DDBJ databases">
        <authorList>
            <person name="Khan S.A."/>
        </authorList>
    </citation>
    <scope>NUCLEOTIDE SEQUENCE [LARGE SCALE GENOMIC DNA]</scope>
    <source>
        <strain evidence="3">DB-1506</strain>
    </source>
</reference>